<dbReference type="Proteomes" id="UP000233398">
    <property type="component" value="Unassembled WGS sequence"/>
</dbReference>
<dbReference type="Pfam" id="PF06723">
    <property type="entry name" value="MreB_Mbl"/>
    <property type="match status" value="1"/>
</dbReference>
<dbReference type="InterPro" id="IPR043129">
    <property type="entry name" value="ATPase_NBD"/>
</dbReference>
<evidence type="ECO:0000256" key="5">
    <source>
        <dbReference type="ARBA" id="ARBA00023458"/>
    </source>
</evidence>
<dbReference type="GO" id="GO:0005737">
    <property type="term" value="C:cytoplasm"/>
    <property type="evidence" value="ECO:0007669"/>
    <property type="project" value="UniProtKB-SubCell"/>
</dbReference>
<accession>A0A2N0VMA5</accession>
<evidence type="ECO:0000256" key="4">
    <source>
        <dbReference type="ARBA" id="ARBA00022960"/>
    </source>
</evidence>
<keyword evidence="8" id="KW-1185">Reference proteome</keyword>
<feature type="binding site" evidence="6">
    <location>
        <begin position="179"/>
        <end position="181"/>
    </location>
    <ligand>
        <name>ATP</name>
        <dbReference type="ChEBI" id="CHEBI:30616"/>
    </ligand>
</feature>
<keyword evidence="1 6" id="KW-0963">Cytoplasm</keyword>
<comment type="subunit">
    <text evidence="6">Forms polymers.</text>
</comment>
<keyword evidence="4 6" id="KW-0133">Cell shape</keyword>
<keyword evidence="2 6" id="KW-0547">Nucleotide-binding</keyword>
<dbReference type="RefSeq" id="WP_101072900.1">
    <property type="nucleotide sequence ID" value="NZ_PISP01000001.1"/>
</dbReference>
<dbReference type="OrthoDB" id="9768127at2"/>
<feature type="binding site" evidence="6">
    <location>
        <begin position="35"/>
        <end position="37"/>
    </location>
    <ligand>
        <name>ATP</name>
        <dbReference type="ChEBI" id="CHEBI:30616"/>
    </ligand>
</feature>
<keyword evidence="3 6" id="KW-0067">ATP-binding</keyword>
<evidence type="ECO:0000256" key="1">
    <source>
        <dbReference type="ARBA" id="ARBA00022490"/>
    </source>
</evidence>
<comment type="similarity">
    <text evidence="5 6">Belongs to the FtsA/MreB family.</text>
</comment>
<proteinExistence type="inferred from homology"/>
<dbReference type="AlphaFoldDB" id="A0A2N0VMA5"/>
<reference evidence="7 8" key="1">
    <citation type="submission" date="2017-11" db="EMBL/GenBank/DDBJ databases">
        <title>Rhodohalobacter 15182 sp. nov., isolated from a salt lake.</title>
        <authorList>
            <person name="Han S."/>
        </authorList>
    </citation>
    <scope>NUCLEOTIDE SEQUENCE [LARGE SCALE GENOMIC DNA]</scope>
    <source>
        <strain evidence="7 8">15182</strain>
    </source>
</reference>
<dbReference type="HAMAP" id="MF_02207">
    <property type="entry name" value="MreB"/>
    <property type="match status" value="1"/>
</dbReference>
<dbReference type="InterPro" id="IPR004753">
    <property type="entry name" value="MreB"/>
</dbReference>
<feature type="binding site" evidence="6">
    <location>
        <begin position="227"/>
        <end position="230"/>
    </location>
    <ligand>
        <name>ATP</name>
        <dbReference type="ChEBI" id="CHEBI:30616"/>
    </ligand>
</feature>
<evidence type="ECO:0000256" key="3">
    <source>
        <dbReference type="ARBA" id="ARBA00022840"/>
    </source>
</evidence>
<dbReference type="GO" id="GO:0000902">
    <property type="term" value="P:cell morphogenesis"/>
    <property type="evidence" value="ECO:0007669"/>
    <property type="project" value="InterPro"/>
</dbReference>
<dbReference type="PANTHER" id="PTHR42749:SF1">
    <property type="entry name" value="CELL SHAPE-DETERMINING PROTEIN MREB"/>
    <property type="match status" value="1"/>
</dbReference>
<dbReference type="SUPFAM" id="SSF53067">
    <property type="entry name" value="Actin-like ATPase domain"/>
    <property type="match status" value="2"/>
</dbReference>
<dbReference type="CDD" id="cd10225">
    <property type="entry name" value="ASKHA_NBD_MreB-like"/>
    <property type="match status" value="1"/>
</dbReference>
<feature type="binding site" evidence="6">
    <location>
        <begin position="307"/>
        <end position="310"/>
    </location>
    <ligand>
        <name>ATP</name>
        <dbReference type="ChEBI" id="CHEBI:30616"/>
    </ligand>
</feature>
<evidence type="ECO:0000313" key="7">
    <source>
        <dbReference type="EMBL" id="PKD45328.1"/>
    </source>
</evidence>
<evidence type="ECO:0000256" key="2">
    <source>
        <dbReference type="ARBA" id="ARBA00022741"/>
    </source>
</evidence>
<dbReference type="NCBIfam" id="TIGR00904">
    <property type="entry name" value="mreB"/>
    <property type="match status" value="1"/>
</dbReference>
<dbReference type="NCBIfam" id="NF010539">
    <property type="entry name" value="PRK13927.1"/>
    <property type="match status" value="1"/>
</dbReference>
<dbReference type="GO" id="GO:0008360">
    <property type="term" value="P:regulation of cell shape"/>
    <property type="evidence" value="ECO:0007669"/>
    <property type="project" value="UniProtKB-UniRule"/>
</dbReference>
<comment type="caution">
    <text evidence="7">The sequence shown here is derived from an EMBL/GenBank/DDBJ whole genome shotgun (WGS) entry which is preliminary data.</text>
</comment>
<name>A0A2N0VMA5_9BACT</name>
<evidence type="ECO:0000313" key="8">
    <source>
        <dbReference type="Proteomes" id="UP000233398"/>
    </source>
</evidence>
<comment type="function">
    <text evidence="6">Forms membrane-associated dynamic filaments that are essential for cell shape determination. Acts by regulating cell wall synthesis and cell elongation, and thus cell shape. A feedback loop between cell geometry and MreB localization may maintain elongated cell shape by targeting cell wall growth to regions of negative cell wall curvature.</text>
</comment>
<evidence type="ECO:0000256" key="6">
    <source>
        <dbReference type="HAMAP-Rule" id="MF_02207"/>
    </source>
</evidence>
<dbReference type="Gene3D" id="3.30.420.40">
    <property type="match status" value="3"/>
</dbReference>
<protein>
    <recommendedName>
        <fullName evidence="6">Cell shape-determining protein MreB</fullName>
    </recommendedName>
</protein>
<dbReference type="GO" id="GO:0005524">
    <property type="term" value="F:ATP binding"/>
    <property type="evidence" value="ECO:0007669"/>
    <property type="project" value="UniProtKB-KW"/>
</dbReference>
<dbReference type="EMBL" id="PISP01000001">
    <property type="protein sequence ID" value="PKD45328.1"/>
    <property type="molecule type" value="Genomic_DNA"/>
</dbReference>
<comment type="subcellular location">
    <subcellularLocation>
        <location evidence="6">Cytoplasm</location>
    </subcellularLocation>
    <text evidence="6">Membrane-associated.</text>
</comment>
<dbReference type="InterPro" id="IPR056546">
    <property type="entry name" value="MreB_MamK-like"/>
</dbReference>
<dbReference type="PRINTS" id="PR01652">
    <property type="entry name" value="SHAPEPROTEIN"/>
</dbReference>
<gene>
    <name evidence="6" type="primary">mreB</name>
    <name evidence="7" type="ORF">CWD77_01215</name>
</gene>
<dbReference type="PANTHER" id="PTHR42749">
    <property type="entry name" value="CELL SHAPE-DETERMINING PROTEIN MREB"/>
    <property type="match status" value="1"/>
</dbReference>
<sequence>MNTETATKTTDKPRSKAKKGFFNSLNSDLAIDLGTANTLIYLRDQGIVLNEPSIVALDPNGKIIAVGIEAQMMHEKTHKNIRTVRPLKGGVIADFDIAEKMMREMIRKVMKKRWFATVKKMLVTVPNGITAVERMAVRDSAENAGAKEVFLIEETIAAAVGMGLNVNEPMGNMVVDIGGGTTEIAIISLSGIVHAQSVRIGGEKMNEEIVNFIRRKHNLLIGERTAEKIKHEIGSAIPGGEEKEMITKGRNLVSGVPKTLTVTSEDVREAIHESVNACLDAITKSLENTPPELGADILDRGIMLTGGGALLRDLDRMISEAIELPVHVAEDPLTTVVRGTGIILENHEEYQNSLF</sequence>
<organism evidence="7 8">
    <name type="scientific">Rhodohalobacter barkolensis</name>
    <dbReference type="NCBI Taxonomy" id="2053187"/>
    <lineage>
        <taxon>Bacteria</taxon>
        <taxon>Pseudomonadati</taxon>
        <taxon>Balneolota</taxon>
        <taxon>Balneolia</taxon>
        <taxon>Balneolales</taxon>
        <taxon>Balneolaceae</taxon>
        <taxon>Rhodohalobacter</taxon>
    </lineage>
</organism>